<accession>A0A3P3ZQF8</accession>
<dbReference type="AlphaFoldDB" id="A0A3P3ZQF8"/>
<gene>
    <name evidence="5" type="ORF">CARN8_4970007</name>
</gene>
<feature type="transmembrane region" description="Helical" evidence="4">
    <location>
        <begin position="75"/>
        <end position="93"/>
    </location>
</feature>
<evidence type="ECO:0000256" key="3">
    <source>
        <dbReference type="ARBA" id="ARBA00023136"/>
    </source>
</evidence>
<evidence type="ECO:0000313" key="5">
    <source>
        <dbReference type="EMBL" id="VAY89050.1"/>
    </source>
</evidence>
<keyword evidence="2 4" id="KW-1133">Transmembrane helix</keyword>
<dbReference type="EMBL" id="UOYP01000442">
    <property type="protein sequence ID" value="VAY89050.1"/>
    <property type="molecule type" value="Genomic_DNA"/>
</dbReference>
<evidence type="ECO:0000256" key="2">
    <source>
        <dbReference type="ARBA" id="ARBA00022989"/>
    </source>
</evidence>
<reference evidence="5" key="1">
    <citation type="submission" date="2018-10" db="EMBL/GenBank/DDBJ databases">
        <authorList>
            <person name="Plewniak F."/>
        </authorList>
    </citation>
    <scope>NUCLEOTIDE SEQUENCE</scope>
</reference>
<evidence type="ECO:0008006" key="6">
    <source>
        <dbReference type="Google" id="ProtNLM"/>
    </source>
</evidence>
<keyword evidence="3 4" id="KW-0472">Membrane</keyword>
<organism evidence="5">
    <name type="scientific">mine drainage metagenome</name>
    <dbReference type="NCBI Taxonomy" id="410659"/>
    <lineage>
        <taxon>unclassified sequences</taxon>
        <taxon>metagenomes</taxon>
        <taxon>ecological metagenomes</taxon>
    </lineage>
</organism>
<feature type="transmembrane region" description="Helical" evidence="4">
    <location>
        <begin position="206"/>
        <end position="225"/>
    </location>
</feature>
<feature type="transmembrane region" description="Helical" evidence="4">
    <location>
        <begin position="149"/>
        <end position="170"/>
    </location>
</feature>
<sequence>MKKLFLFTVLLVFFLPPLANAGALDLLDSSLQTAVTGAASGLQTTAEKWLAVFCLIQFLFIGWKAMMHGADMQSAIAKLLGGMVWFGVAFYILTNAPAFLQSVVDGFFQTAGVISGTGSFDAGHIISDGTVIAANLLAKINDATGITDVFIPAIIGGLVGVVILATATLIGFKIFLIKIESLLIIMIAPLSFAFFGLESMRDQGLAPFKSVLSLLYRILLLALIVKTMSGMSDNLVAAINQINSASIKGDNSVWSRGRLRKRKIKHAKPVAAAVAA</sequence>
<feature type="transmembrane region" description="Helical" evidence="4">
    <location>
        <begin position="182"/>
        <end position="200"/>
    </location>
</feature>
<dbReference type="InterPro" id="IPR007688">
    <property type="entry name" value="Conjugal_tfr_TrbL/VirB6"/>
</dbReference>
<evidence type="ECO:0000256" key="4">
    <source>
        <dbReference type="SAM" id="Phobius"/>
    </source>
</evidence>
<dbReference type="Pfam" id="PF04610">
    <property type="entry name" value="TrbL"/>
    <property type="match status" value="1"/>
</dbReference>
<evidence type="ECO:0000256" key="1">
    <source>
        <dbReference type="ARBA" id="ARBA00022692"/>
    </source>
</evidence>
<dbReference type="GO" id="GO:0030255">
    <property type="term" value="P:protein secretion by the type IV secretion system"/>
    <property type="evidence" value="ECO:0007669"/>
    <property type="project" value="InterPro"/>
</dbReference>
<name>A0A3P3ZQF8_9ZZZZ</name>
<protein>
    <recommendedName>
        <fullName evidence="6">TrbL/VirB6 plasmid conjugal transfer protein</fullName>
    </recommendedName>
</protein>
<proteinExistence type="predicted"/>
<feature type="transmembrane region" description="Helical" evidence="4">
    <location>
        <begin position="45"/>
        <end position="63"/>
    </location>
</feature>
<keyword evidence="1 4" id="KW-0812">Transmembrane</keyword>